<dbReference type="Proteomes" id="UP000321412">
    <property type="component" value="Unassembled WGS sequence"/>
</dbReference>
<feature type="domain" description="HARP" evidence="8">
    <location>
        <begin position="1"/>
        <end position="83"/>
    </location>
</feature>
<dbReference type="EMBL" id="VOSM01000002">
    <property type="protein sequence ID" value="TXD38523.1"/>
    <property type="molecule type" value="Genomic_DNA"/>
</dbReference>
<keyword evidence="10" id="KW-1185">Reference proteome</keyword>
<keyword evidence="1" id="KW-0963">Cytoplasm</keyword>
<dbReference type="InterPro" id="IPR025824">
    <property type="entry name" value="OB-fold_nuc-bd_dom"/>
</dbReference>
<reference evidence="9 10" key="1">
    <citation type="submission" date="2019-08" db="EMBL/GenBank/DDBJ databases">
        <title>Bradymonadales sp. TMQ4.</title>
        <authorList>
            <person name="Liang Q."/>
        </authorList>
    </citation>
    <scope>NUCLEOTIDE SEQUENCE [LARGE SCALE GENOMIC DNA]</scope>
    <source>
        <strain evidence="9 10">TMQ4</strain>
    </source>
</reference>
<keyword evidence="3 9" id="KW-0378">Hydrolase</keyword>
<feature type="coiled-coil region" evidence="6">
    <location>
        <begin position="432"/>
        <end position="501"/>
    </location>
</feature>
<dbReference type="Pfam" id="PF02601">
    <property type="entry name" value="Exonuc_VII_L"/>
    <property type="match status" value="1"/>
</dbReference>
<dbReference type="RefSeq" id="WP_146980462.1">
    <property type="nucleotide sequence ID" value="NZ_VOSM01000002.1"/>
</dbReference>
<feature type="region of interest" description="Disordered" evidence="7">
    <location>
        <begin position="562"/>
        <end position="603"/>
    </location>
</feature>
<evidence type="ECO:0000256" key="7">
    <source>
        <dbReference type="SAM" id="MobiDB-lite"/>
    </source>
</evidence>
<dbReference type="PANTHER" id="PTHR30008:SF0">
    <property type="entry name" value="EXODEOXYRIBONUCLEASE 7 LARGE SUBUNIT"/>
    <property type="match status" value="1"/>
</dbReference>
<dbReference type="GO" id="GO:0008855">
    <property type="term" value="F:exodeoxyribonuclease VII activity"/>
    <property type="evidence" value="ECO:0007669"/>
    <property type="project" value="UniProtKB-UniRule"/>
</dbReference>
<dbReference type="GO" id="GO:0003676">
    <property type="term" value="F:nucleic acid binding"/>
    <property type="evidence" value="ECO:0007669"/>
    <property type="project" value="InterPro"/>
</dbReference>
<dbReference type="GO" id="GO:0006308">
    <property type="term" value="P:DNA catabolic process"/>
    <property type="evidence" value="ECO:0007669"/>
    <property type="project" value="UniProtKB-UniRule"/>
</dbReference>
<dbReference type="GO" id="GO:0009318">
    <property type="term" value="C:exodeoxyribonuclease VII complex"/>
    <property type="evidence" value="ECO:0007669"/>
    <property type="project" value="UniProtKB-UniRule"/>
</dbReference>
<keyword evidence="2" id="KW-0540">Nuclease</keyword>
<evidence type="ECO:0000313" key="9">
    <source>
        <dbReference type="EMBL" id="TXD38523.1"/>
    </source>
</evidence>
<comment type="caution">
    <text evidence="9">The sequence shown here is derived from an EMBL/GenBank/DDBJ whole genome shotgun (WGS) entry which is preliminary data.</text>
</comment>
<name>A0A5C6XGG5_9DELT</name>
<dbReference type="NCBIfam" id="TIGR00237">
    <property type="entry name" value="xseA"/>
    <property type="match status" value="1"/>
</dbReference>
<dbReference type="InterPro" id="IPR010003">
    <property type="entry name" value="HARP_dom"/>
</dbReference>
<evidence type="ECO:0000256" key="4">
    <source>
        <dbReference type="ARBA" id="ARBA00022839"/>
    </source>
</evidence>
<evidence type="ECO:0000256" key="1">
    <source>
        <dbReference type="ARBA" id="ARBA00022490"/>
    </source>
</evidence>
<dbReference type="PANTHER" id="PTHR30008">
    <property type="entry name" value="EXODEOXYRIBONUCLEASE 7 LARGE SUBUNIT"/>
    <property type="match status" value="1"/>
</dbReference>
<dbReference type="InterPro" id="IPR020579">
    <property type="entry name" value="Exonuc_VII_lsu_C"/>
</dbReference>
<sequence length="603" mass="68443">MARMIDIEEQHSRLRISFPYDRELVAVVRTLPDRWYDKNTRSWLVPLEHLAFVVSKLEAHHFKHSEGLRAYCADNQTQVQELPAPALPTVPEGTLTVAQLNHQARLALRERFANAVWLVGELQDFDKNRASGYRTFFFDLVERPYAGASEVARIKAVLFEDDRRRVDEVLRQSALDVRLRDGLAVRVLVKIDLYPQNGRFQVIVQDIDPRYTAGELEMNRERAFRALEAKGVADLNLALPLPVCPLRVGLITSYESDAYNDFAHQLAQSGFGFELTVHHANVQGVHTEASVLRALRFFEARAADFDVVAIVRGGGSRSDLAYFDTEAIGEAVCRHPLKVICGVGHQRDVCLLDLISTSTKTPTAAADTLIEQVERFWSTMEDRYARLARHATRRVERERQRLRVASAGLERDVTRGVERARLREARARDRVSAAVRRRLEQAERHTRRAEERLARVVERRTDDARREVERASRGLSLSAVQARLRRRLDELRDRQERLDRATRVTLRQARAQLEFAEEQRRLLDPARVLSRGFAIVRGPQGVVRNPGELAVGERFDVELAGGRLAATRAPDPDASPHDDALQHDKPSSTGIDPADDTTSEETP</sequence>
<proteinExistence type="predicted"/>
<dbReference type="InterPro" id="IPR003753">
    <property type="entry name" value="Exonuc_VII_L"/>
</dbReference>
<organism evidence="9 10">
    <name type="scientific">Lujinxingia vulgaris</name>
    <dbReference type="NCBI Taxonomy" id="2600176"/>
    <lineage>
        <taxon>Bacteria</taxon>
        <taxon>Deltaproteobacteria</taxon>
        <taxon>Bradymonadales</taxon>
        <taxon>Lujinxingiaceae</taxon>
        <taxon>Lujinxingia</taxon>
    </lineage>
</organism>
<evidence type="ECO:0000313" key="10">
    <source>
        <dbReference type="Proteomes" id="UP000321412"/>
    </source>
</evidence>
<protein>
    <recommendedName>
        <fullName evidence="5">Exodeoxyribonuclease VII large subunit</fullName>
        <ecNumber evidence="5">3.1.11.6</ecNumber>
    </recommendedName>
</protein>
<keyword evidence="6" id="KW-0175">Coiled coil</keyword>
<evidence type="ECO:0000256" key="2">
    <source>
        <dbReference type="ARBA" id="ARBA00022722"/>
    </source>
</evidence>
<dbReference type="EC" id="3.1.11.6" evidence="5"/>
<keyword evidence="4" id="KW-0269">Exonuclease</keyword>
<evidence type="ECO:0000256" key="3">
    <source>
        <dbReference type="ARBA" id="ARBA00022801"/>
    </source>
</evidence>
<feature type="compositionally biased region" description="Basic and acidic residues" evidence="7">
    <location>
        <begin position="570"/>
        <end position="586"/>
    </location>
</feature>
<evidence type="ECO:0000256" key="5">
    <source>
        <dbReference type="NCBIfam" id="TIGR00237"/>
    </source>
</evidence>
<evidence type="ECO:0000259" key="8">
    <source>
        <dbReference type="PROSITE" id="PS51467"/>
    </source>
</evidence>
<gene>
    <name evidence="9" type="primary">xseA</name>
    <name evidence="9" type="ORF">FRC98_06475</name>
</gene>
<dbReference type="AlphaFoldDB" id="A0A5C6XGG5"/>
<dbReference type="PROSITE" id="PS51467">
    <property type="entry name" value="HARP"/>
    <property type="match status" value="1"/>
</dbReference>
<dbReference type="OrthoDB" id="9802795at2"/>
<evidence type="ECO:0000256" key="6">
    <source>
        <dbReference type="SAM" id="Coils"/>
    </source>
</evidence>
<dbReference type="Pfam" id="PF13742">
    <property type="entry name" value="tRNA_anti_2"/>
    <property type="match status" value="1"/>
</dbReference>
<feature type="compositionally biased region" description="Acidic residues" evidence="7">
    <location>
        <begin position="593"/>
        <end position="603"/>
    </location>
</feature>
<accession>A0A5C6XGG5</accession>
<dbReference type="CDD" id="cd04489">
    <property type="entry name" value="ExoVII_LU_OBF"/>
    <property type="match status" value="1"/>
</dbReference>